<feature type="binding site" evidence="1">
    <location>
        <position position="49"/>
    </location>
    <ligand>
        <name>substrate</name>
    </ligand>
</feature>
<dbReference type="PANTHER" id="PTHR23407:SF11">
    <property type="entry name" value="CHROMOSOME UNDETERMINED SCAFFOLD_24, WHOLE GENOME SHOTGUN SEQUENCE"/>
    <property type="match status" value="1"/>
</dbReference>
<accession>I5D6K2</accession>
<feature type="binding site" evidence="1">
    <location>
        <begin position="3"/>
        <end position="7"/>
    </location>
    <ligand>
        <name>ATP</name>
        <dbReference type="ChEBI" id="CHEBI:30616"/>
    </ligand>
</feature>
<organism evidence="3 4">
    <name type="scientific">Mycoplasmopsis agalactiae 14628</name>
    <dbReference type="NCBI Taxonomy" id="1110504"/>
    <lineage>
        <taxon>Bacteria</taxon>
        <taxon>Bacillati</taxon>
        <taxon>Mycoplasmatota</taxon>
        <taxon>Mycoplasmoidales</taxon>
        <taxon>Metamycoplasmataceae</taxon>
        <taxon>Mycoplasmopsis</taxon>
    </lineage>
</organism>
<dbReference type="GO" id="GO:0009396">
    <property type="term" value="P:folic acid-containing compound biosynthetic process"/>
    <property type="evidence" value="ECO:0007669"/>
    <property type="project" value="TreeGrafter"/>
</dbReference>
<dbReference type="GO" id="GO:0046872">
    <property type="term" value="F:metal ion binding"/>
    <property type="evidence" value="ECO:0007669"/>
    <property type="project" value="UniProtKB-KW"/>
</dbReference>
<dbReference type="STRING" id="1110504.MAGb_2100"/>
<keyword evidence="3" id="KW-0436">Ligase</keyword>
<dbReference type="NCBIfam" id="TIGR02727">
    <property type="entry name" value="MTHFS_bact"/>
    <property type="match status" value="1"/>
</dbReference>
<comment type="similarity">
    <text evidence="2">Belongs to the 5-formyltetrahydrofolate cyclo-ligase family.</text>
</comment>
<dbReference type="PIRSF" id="PIRSF006806">
    <property type="entry name" value="FTHF_cligase"/>
    <property type="match status" value="1"/>
</dbReference>
<protein>
    <recommendedName>
        <fullName evidence="2">5-formyltetrahydrofolate cyclo-ligase</fullName>
        <ecNumber evidence="2">6.3.3.2</ecNumber>
    </recommendedName>
</protein>
<dbReference type="RefSeq" id="WP_004023982.1">
    <property type="nucleotide sequence ID" value="NZ_AJPR01000004.1"/>
</dbReference>
<comment type="catalytic activity">
    <reaction evidence="2">
        <text>(6S)-5-formyl-5,6,7,8-tetrahydrofolate + ATP = (6R)-5,10-methenyltetrahydrofolate + ADP + phosphate</text>
        <dbReference type="Rhea" id="RHEA:10488"/>
        <dbReference type="ChEBI" id="CHEBI:30616"/>
        <dbReference type="ChEBI" id="CHEBI:43474"/>
        <dbReference type="ChEBI" id="CHEBI:57455"/>
        <dbReference type="ChEBI" id="CHEBI:57457"/>
        <dbReference type="ChEBI" id="CHEBI:456216"/>
        <dbReference type="EC" id="6.3.3.2"/>
    </reaction>
</comment>
<dbReference type="EMBL" id="AJPR01000004">
    <property type="protein sequence ID" value="EIN15311.1"/>
    <property type="molecule type" value="Genomic_DNA"/>
</dbReference>
<dbReference type="PANTHER" id="PTHR23407">
    <property type="entry name" value="ATPASE INHIBITOR/5-FORMYLTETRAHYDROFOLATE CYCLO-LIGASE"/>
    <property type="match status" value="1"/>
</dbReference>
<dbReference type="SUPFAM" id="SSF100950">
    <property type="entry name" value="NagB/RpiA/CoA transferase-like"/>
    <property type="match status" value="1"/>
</dbReference>
<evidence type="ECO:0000313" key="4">
    <source>
        <dbReference type="Proteomes" id="UP000003181"/>
    </source>
</evidence>
<dbReference type="Proteomes" id="UP000003181">
    <property type="component" value="Unassembled WGS sequence"/>
</dbReference>
<keyword evidence="1 2" id="KW-0547">Nucleotide-binding</keyword>
<evidence type="ECO:0000256" key="1">
    <source>
        <dbReference type="PIRSR" id="PIRSR006806-1"/>
    </source>
</evidence>
<dbReference type="GO" id="GO:0035999">
    <property type="term" value="P:tetrahydrofolate interconversion"/>
    <property type="evidence" value="ECO:0007669"/>
    <property type="project" value="TreeGrafter"/>
</dbReference>
<gene>
    <name evidence="3" type="ORF">MAGb_2100</name>
</gene>
<dbReference type="EC" id="6.3.3.2" evidence="2"/>
<dbReference type="PATRIC" id="fig|1110504.5.peg.211"/>
<keyword evidence="2" id="KW-0479">Metal-binding</keyword>
<dbReference type="InterPro" id="IPR024185">
    <property type="entry name" value="FTHF_cligase-like_sf"/>
</dbReference>
<dbReference type="Gene3D" id="3.40.50.10420">
    <property type="entry name" value="NagB/RpiA/CoA transferase-like"/>
    <property type="match status" value="1"/>
</dbReference>
<dbReference type="GO" id="GO:0030272">
    <property type="term" value="F:5-formyltetrahydrofolate cyclo-ligase activity"/>
    <property type="evidence" value="ECO:0007669"/>
    <property type="project" value="UniProtKB-EC"/>
</dbReference>
<sequence length="187" mass="21764">MNKNELRKLMITKRKLLTPEYKTKANSAISANVIDFINKNGFRQICIYLSTKYEADTGKIIEWCLHNNIKVYVPKVLENNKMVMTLIDNKADYQLNLFNINESKSDILCNIEEIDCIFTPLVAFDNSLNRIGMGKGFYDRFFSENNGNYLKVGICFDEQKVEKVEIDDTDQSLDFVITERNIYEQVN</sequence>
<comment type="caution">
    <text evidence="3">The sequence shown here is derived from an EMBL/GenBank/DDBJ whole genome shotgun (WGS) entry which is preliminary data.</text>
</comment>
<feature type="binding site" evidence="1">
    <location>
        <position position="54"/>
    </location>
    <ligand>
        <name>substrate</name>
    </ligand>
</feature>
<evidence type="ECO:0000313" key="3">
    <source>
        <dbReference type="EMBL" id="EIN15311.1"/>
    </source>
</evidence>
<name>I5D6K2_MYCAA</name>
<feature type="binding site" evidence="1">
    <location>
        <begin position="130"/>
        <end position="138"/>
    </location>
    <ligand>
        <name>ATP</name>
        <dbReference type="ChEBI" id="CHEBI:30616"/>
    </ligand>
</feature>
<evidence type="ECO:0000256" key="2">
    <source>
        <dbReference type="RuleBase" id="RU361279"/>
    </source>
</evidence>
<keyword evidence="2" id="KW-0460">Magnesium</keyword>
<dbReference type="InterPro" id="IPR037171">
    <property type="entry name" value="NagB/RpiA_transferase-like"/>
</dbReference>
<comment type="cofactor">
    <cofactor evidence="2">
        <name>Mg(2+)</name>
        <dbReference type="ChEBI" id="CHEBI:18420"/>
    </cofactor>
</comment>
<dbReference type="Pfam" id="PF01812">
    <property type="entry name" value="5-FTHF_cyc-lig"/>
    <property type="match status" value="1"/>
</dbReference>
<reference evidence="3 4" key="1">
    <citation type="journal article" date="2012" name="Appl. Environ. Microbiol.">
        <title>Emergence of Atypical Mycoplasma agalactiae Strains Harboring a New Prophage and Associated with an Alpine Wild Ungulate Mortality Episode.</title>
        <authorList>
            <person name="Tardy F."/>
            <person name="Baranowski E."/>
            <person name="Nouvel L.X."/>
            <person name="Mick V."/>
            <person name="Manso-Silvan L."/>
            <person name="Thiaucourt F."/>
            <person name="Thebault P."/>
            <person name="Breton M."/>
            <person name="Sirand-Pugnet P."/>
            <person name="Blanchard A."/>
            <person name="Garnier A."/>
            <person name="Gibert P."/>
            <person name="Game Y."/>
            <person name="Poumarat F."/>
            <person name="Citti C."/>
        </authorList>
    </citation>
    <scope>NUCLEOTIDE SEQUENCE [LARGE SCALE GENOMIC DNA]</scope>
    <source>
        <strain evidence="3 4">14628</strain>
    </source>
</reference>
<proteinExistence type="inferred from homology"/>
<dbReference type="OrthoDB" id="9801938at2"/>
<dbReference type="InterPro" id="IPR002698">
    <property type="entry name" value="FTHF_cligase"/>
</dbReference>
<keyword evidence="1 2" id="KW-0067">ATP-binding</keyword>
<dbReference type="AlphaFoldDB" id="I5D6K2"/>
<dbReference type="GO" id="GO:0005524">
    <property type="term" value="F:ATP binding"/>
    <property type="evidence" value="ECO:0007669"/>
    <property type="project" value="UniProtKB-KW"/>
</dbReference>